<sequence length="55" mass="6351">MRDTVRDRLVVLDRRQICLDDHRSDIGHPHDNRFHRRQGAHVNAEIDGILTGVAP</sequence>
<proteinExistence type="predicted"/>
<reference evidence="1 2" key="1">
    <citation type="submission" date="2016-10" db="EMBL/GenBank/DDBJ databases">
        <title>Genome sequence of Nocardia seriolae strain EM150506, isolated from Anguila japonica.</title>
        <authorList>
            <person name="Han H.-J."/>
        </authorList>
    </citation>
    <scope>NUCLEOTIDE SEQUENCE [LARGE SCALE GENOMIC DNA]</scope>
    <source>
        <strain evidence="1 2">EM150506</strain>
    </source>
</reference>
<dbReference type="RefSeq" id="WP_158660723.1">
    <property type="nucleotide sequence ID" value="NZ_AP028459.1"/>
</dbReference>
<dbReference type="Proteomes" id="UP000180166">
    <property type="component" value="Chromosome"/>
</dbReference>
<accession>A0ABC8ANI5</accession>
<dbReference type="AlphaFoldDB" id="A0ABC8ANI5"/>
<gene>
    <name evidence="1" type="ORF">NS506_01556</name>
</gene>
<dbReference type="GeneID" id="93372203"/>
<evidence type="ECO:0000313" key="2">
    <source>
        <dbReference type="Proteomes" id="UP000180166"/>
    </source>
</evidence>
<evidence type="ECO:0000313" key="1">
    <source>
        <dbReference type="EMBL" id="APA95627.1"/>
    </source>
</evidence>
<organism evidence="1 2">
    <name type="scientific">Nocardia seriolae</name>
    <dbReference type="NCBI Taxonomy" id="37332"/>
    <lineage>
        <taxon>Bacteria</taxon>
        <taxon>Bacillati</taxon>
        <taxon>Actinomycetota</taxon>
        <taxon>Actinomycetes</taxon>
        <taxon>Mycobacteriales</taxon>
        <taxon>Nocardiaceae</taxon>
        <taxon>Nocardia</taxon>
    </lineage>
</organism>
<dbReference type="KEGG" id="nsr:NS506_01556"/>
<dbReference type="EMBL" id="CP017839">
    <property type="protein sequence ID" value="APA95627.1"/>
    <property type="molecule type" value="Genomic_DNA"/>
</dbReference>
<protein>
    <submittedName>
        <fullName evidence="1">Uncharacterized protein</fullName>
    </submittedName>
</protein>
<name>A0ABC8ANI5_9NOCA</name>